<dbReference type="PANTHER" id="PTHR12300">
    <property type="entry name" value="HVA22-LIKE PROTEINS"/>
    <property type="match status" value="1"/>
</dbReference>
<evidence type="ECO:0000256" key="1">
    <source>
        <dbReference type="ARBA" id="ARBA00004141"/>
    </source>
</evidence>
<sequence>MSKRSESISSFSSVEERLRQLQDPRLHATSLLIQQWLVTLNRRSPINLRLFTLPIGKATIQRLVALESLYGRSAILSFLLRRGVPPVPLFLGASATLAWLLKRLYTRHQYLSINAVGVLYPAWRCWHLVKQLDTQGPPLEQIKECKSWLTYWMLYGSLQVLDNWGTDVLYMFPNYNLYKLAILYWAQNPHSKGATMLYQSILQKPEDEASSDTHSEYNEPEYPEQIEQASAYRRTPLFDDKDELTITIGQGNGQEDEQSLSHHHHRSSLATPTSYRILDGYTPTSLTPYSVNGTGDANQSSGSSSPNSDQSPHHYLHRDPAHHAKPEYPSLLVHHPMATDATW</sequence>
<dbReference type="PANTHER" id="PTHR12300:SF161">
    <property type="entry name" value="RECEPTOR EXPRESSION-ENHANCING PROTEIN"/>
    <property type="match status" value="1"/>
</dbReference>
<evidence type="ECO:0000313" key="9">
    <source>
        <dbReference type="Proteomes" id="UP000242146"/>
    </source>
</evidence>
<dbReference type="GO" id="GO:0016020">
    <property type="term" value="C:membrane"/>
    <property type="evidence" value="ECO:0007669"/>
    <property type="project" value="UniProtKB-SubCell"/>
</dbReference>
<name>A0A1X2GC30_9FUNG</name>
<evidence type="ECO:0000256" key="2">
    <source>
        <dbReference type="ARBA" id="ARBA00008573"/>
    </source>
</evidence>
<reference evidence="8 9" key="1">
    <citation type="submission" date="2016-07" db="EMBL/GenBank/DDBJ databases">
        <title>Pervasive Adenine N6-methylation of Active Genes in Fungi.</title>
        <authorList>
            <consortium name="DOE Joint Genome Institute"/>
            <person name="Mondo S.J."/>
            <person name="Dannebaum R.O."/>
            <person name="Kuo R.C."/>
            <person name="Labutti K."/>
            <person name="Haridas S."/>
            <person name="Kuo A."/>
            <person name="Salamov A."/>
            <person name="Ahrendt S.R."/>
            <person name="Lipzen A."/>
            <person name="Sullivan W."/>
            <person name="Andreopoulos W.B."/>
            <person name="Clum A."/>
            <person name="Lindquist E."/>
            <person name="Daum C."/>
            <person name="Ramamoorthy G.K."/>
            <person name="Gryganskyi A."/>
            <person name="Culley D."/>
            <person name="Magnuson J.K."/>
            <person name="James T.Y."/>
            <person name="O'Malley M.A."/>
            <person name="Stajich J.E."/>
            <person name="Spatafora J.W."/>
            <person name="Visel A."/>
            <person name="Grigoriev I.V."/>
        </authorList>
    </citation>
    <scope>NUCLEOTIDE SEQUENCE [LARGE SCALE GENOMIC DNA]</scope>
    <source>
        <strain evidence="8 9">NRRL 3301</strain>
    </source>
</reference>
<gene>
    <name evidence="8" type="ORF">DM01DRAFT_1384945</name>
</gene>
<feature type="region of interest" description="Disordered" evidence="7">
    <location>
        <begin position="252"/>
        <end position="333"/>
    </location>
</feature>
<dbReference type="EMBL" id="MCGT01000024">
    <property type="protein sequence ID" value="ORX50242.1"/>
    <property type="molecule type" value="Genomic_DNA"/>
</dbReference>
<comment type="caution">
    <text evidence="8">The sequence shown here is derived from an EMBL/GenBank/DDBJ whole genome shotgun (WGS) entry which is preliminary data.</text>
</comment>
<dbReference type="OrthoDB" id="10009287at2759"/>
<feature type="compositionally biased region" description="Low complexity" evidence="7">
    <location>
        <begin position="295"/>
        <end position="310"/>
    </location>
</feature>
<dbReference type="InterPro" id="IPR004345">
    <property type="entry name" value="TB2_DP1_HVA22"/>
</dbReference>
<comment type="similarity">
    <text evidence="2 6">Belongs to the DP1 family.</text>
</comment>
<feature type="compositionally biased region" description="Basic and acidic residues" evidence="7">
    <location>
        <begin position="205"/>
        <end position="217"/>
    </location>
</feature>
<organism evidence="8 9">
    <name type="scientific">Hesseltinella vesiculosa</name>
    <dbReference type="NCBI Taxonomy" id="101127"/>
    <lineage>
        <taxon>Eukaryota</taxon>
        <taxon>Fungi</taxon>
        <taxon>Fungi incertae sedis</taxon>
        <taxon>Mucoromycota</taxon>
        <taxon>Mucoromycotina</taxon>
        <taxon>Mucoromycetes</taxon>
        <taxon>Mucorales</taxon>
        <taxon>Cunninghamellaceae</taxon>
        <taxon>Hesseltinella</taxon>
    </lineage>
</organism>
<proteinExistence type="inferred from homology"/>
<feature type="region of interest" description="Disordered" evidence="7">
    <location>
        <begin position="205"/>
        <end position="224"/>
    </location>
</feature>
<keyword evidence="5" id="KW-0472">Membrane</keyword>
<dbReference type="Pfam" id="PF03134">
    <property type="entry name" value="TB2_DP1_HVA22"/>
    <property type="match status" value="1"/>
</dbReference>
<keyword evidence="3" id="KW-0812">Transmembrane</keyword>
<keyword evidence="9" id="KW-1185">Reference proteome</keyword>
<protein>
    <recommendedName>
        <fullName evidence="6">Protein YOP1</fullName>
    </recommendedName>
</protein>
<accession>A0A1X2GC30</accession>
<keyword evidence="4" id="KW-1133">Transmembrane helix</keyword>
<evidence type="ECO:0000256" key="7">
    <source>
        <dbReference type="SAM" id="MobiDB-lite"/>
    </source>
</evidence>
<evidence type="ECO:0000313" key="8">
    <source>
        <dbReference type="EMBL" id="ORX50242.1"/>
    </source>
</evidence>
<evidence type="ECO:0000256" key="6">
    <source>
        <dbReference type="RuleBase" id="RU362006"/>
    </source>
</evidence>
<comment type="subcellular location">
    <subcellularLocation>
        <location evidence="1 6">Membrane</location>
        <topology evidence="1 6">Multi-pass membrane protein</topology>
    </subcellularLocation>
</comment>
<feature type="compositionally biased region" description="Basic and acidic residues" evidence="7">
    <location>
        <begin position="317"/>
        <end position="326"/>
    </location>
</feature>
<evidence type="ECO:0000256" key="4">
    <source>
        <dbReference type="ARBA" id="ARBA00022989"/>
    </source>
</evidence>
<evidence type="ECO:0000256" key="3">
    <source>
        <dbReference type="ARBA" id="ARBA00022692"/>
    </source>
</evidence>
<dbReference type="Proteomes" id="UP000242146">
    <property type="component" value="Unassembled WGS sequence"/>
</dbReference>
<evidence type="ECO:0000256" key="5">
    <source>
        <dbReference type="ARBA" id="ARBA00023136"/>
    </source>
</evidence>
<feature type="compositionally biased region" description="Polar residues" evidence="7">
    <location>
        <begin position="282"/>
        <end position="293"/>
    </location>
</feature>
<dbReference type="AlphaFoldDB" id="A0A1X2GC30"/>